<dbReference type="Pfam" id="PF02508">
    <property type="entry name" value="Rnf-Nqr"/>
    <property type="match status" value="1"/>
</dbReference>
<evidence type="ECO:0000256" key="7">
    <source>
        <dbReference type="ARBA" id="ARBA00023136"/>
    </source>
</evidence>
<dbReference type="PIRSF" id="PIRSF006102">
    <property type="entry name" value="NQR_DE"/>
    <property type="match status" value="1"/>
</dbReference>
<sequence>MLFIKKVWEKNFLLNNSLGLCSLLSIATLNVVHGISLGVIITFILIFTEISVSLLKNILPNTIRLPIYIMIIMIAILILEILMNIFFINLYRYLEIFISMCVTNCMVLNRAEIYASKNNLVNSAFDGLSLGIGLIILLCILGMIRELFSNGTLFNNIDIFSETLSELIYIKIHNYSFIFFILPSGALIILGFILALKNFLDNKILNFFKKN</sequence>
<proteinExistence type="predicted"/>
<evidence type="ECO:0000256" key="6">
    <source>
        <dbReference type="ARBA" id="ARBA00022989"/>
    </source>
</evidence>
<dbReference type="InterPro" id="IPR003667">
    <property type="entry name" value="NqrDE/RnfAE"/>
</dbReference>
<dbReference type="GO" id="GO:0005886">
    <property type="term" value="C:plasma membrane"/>
    <property type="evidence" value="ECO:0007669"/>
    <property type="project" value="TreeGrafter"/>
</dbReference>
<keyword evidence="6 8" id="KW-1133">Transmembrane helix</keyword>
<keyword evidence="2" id="KW-0813">Transport</keyword>
<dbReference type="PANTHER" id="PTHR30586">
    <property type="entry name" value="ELECTRON TRANSPORT COMPLEX PROTEIN RNFE"/>
    <property type="match status" value="1"/>
</dbReference>
<keyword evidence="3" id="KW-1003">Cell membrane</keyword>
<dbReference type="EMBL" id="AP028961">
    <property type="protein sequence ID" value="BET44711.1"/>
    <property type="molecule type" value="Genomic_DNA"/>
</dbReference>
<evidence type="ECO:0000313" key="9">
    <source>
        <dbReference type="EMBL" id="BET44711.1"/>
    </source>
</evidence>
<evidence type="ECO:0000256" key="1">
    <source>
        <dbReference type="ARBA" id="ARBA00004127"/>
    </source>
</evidence>
<accession>A0AAT9G4R0</accession>
<protein>
    <submittedName>
        <fullName evidence="9">Electron transport complex subunit E</fullName>
    </submittedName>
</protein>
<evidence type="ECO:0000256" key="2">
    <source>
        <dbReference type="ARBA" id="ARBA00022448"/>
    </source>
</evidence>
<keyword evidence="3" id="KW-0997">Cell inner membrane</keyword>
<evidence type="ECO:0000256" key="8">
    <source>
        <dbReference type="SAM" id="Phobius"/>
    </source>
</evidence>
<organism evidence="9">
    <name type="scientific">Candidatus Aschnera chinzeii</name>
    <dbReference type="NCBI Taxonomy" id="1485666"/>
    <lineage>
        <taxon>Bacteria</taxon>
        <taxon>Pseudomonadati</taxon>
        <taxon>Pseudomonadota</taxon>
        <taxon>Gammaproteobacteria</taxon>
        <taxon>Enterobacterales</taxon>
        <taxon>Enterobacteriaceae</taxon>
        <taxon>Candidatus Aschnera</taxon>
    </lineage>
</organism>
<keyword evidence="4 8" id="KW-0812">Transmembrane</keyword>
<dbReference type="PANTHER" id="PTHR30586:SF0">
    <property type="entry name" value="ION-TRANSLOCATING OXIDOREDUCTASE COMPLEX SUBUNIT E"/>
    <property type="match status" value="1"/>
</dbReference>
<gene>
    <name evidence="9" type="ORF">ACHINZ_3830</name>
</gene>
<feature type="transmembrane region" description="Helical" evidence="8">
    <location>
        <begin position="123"/>
        <end position="144"/>
    </location>
</feature>
<dbReference type="AlphaFoldDB" id="A0AAT9G4R0"/>
<feature type="transmembrane region" description="Helical" evidence="8">
    <location>
        <begin position="67"/>
        <end position="87"/>
    </location>
</feature>
<dbReference type="GO" id="GO:0012505">
    <property type="term" value="C:endomembrane system"/>
    <property type="evidence" value="ECO:0007669"/>
    <property type="project" value="UniProtKB-SubCell"/>
</dbReference>
<feature type="transmembrane region" description="Helical" evidence="8">
    <location>
        <begin position="177"/>
        <end position="200"/>
    </location>
</feature>
<evidence type="ECO:0000256" key="5">
    <source>
        <dbReference type="ARBA" id="ARBA00022967"/>
    </source>
</evidence>
<evidence type="ECO:0000256" key="4">
    <source>
        <dbReference type="ARBA" id="ARBA00022692"/>
    </source>
</evidence>
<keyword evidence="5" id="KW-1278">Translocase</keyword>
<dbReference type="NCBIfam" id="NF009070">
    <property type="entry name" value="PRK12405.1"/>
    <property type="match status" value="1"/>
</dbReference>
<feature type="transmembrane region" description="Helical" evidence="8">
    <location>
        <begin position="12"/>
        <end position="29"/>
    </location>
</feature>
<reference evidence="9" key="1">
    <citation type="journal article" date="2023" name="Front. Microbiol.">
        <title>Genome analysis of Candidatus Aschnera chinzeii, the bacterial endosymbiont of the blood-sucking bat fly Penicillidia jenynsii (Insecta: Diptera: Nycteribiidae).</title>
        <authorList>
            <person name="Koga R."/>
            <person name="Moriyama M."/>
            <person name="Nozaki T."/>
            <person name="Fukatsu T."/>
        </authorList>
    </citation>
    <scope>NUCLEOTIDE SEQUENCE</scope>
    <source>
        <strain evidence="9">Kw-01</strain>
    </source>
</reference>
<name>A0AAT9G4R0_9ENTR</name>
<keyword evidence="7 8" id="KW-0472">Membrane</keyword>
<reference evidence="9" key="2">
    <citation type="submission" date="2023-10" db="EMBL/GenBank/DDBJ databases">
        <authorList>
            <person name="Koga R."/>
            <person name="Fukatsu T."/>
        </authorList>
    </citation>
    <scope>NUCLEOTIDE SEQUENCE</scope>
    <source>
        <strain evidence="9">Kw-01</strain>
    </source>
</reference>
<evidence type="ECO:0000256" key="3">
    <source>
        <dbReference type="ARBA" id="ARBA00022519"/>
    </source>
</evidence>
<comment type="subcellular location">
    <subcellularLocation>
        <location evidence="1">Endomembrane system</location>
        <topology evidence="1">Multi-pass membrane protein</topology>
    </subcellularLocation>
</comment>